<dbReference type="InterPro" id="IPR010611">
    <property type="entry name" value="3D_dom"/>
</dbReference>
<feature type="domain" description="Lytic transglycosylase MltA" evidence="6">
    <location>
        <begin position="4"/>
        <end position="131"/>
    </location>
</feature>
<dbReference type="GO" id="GO:0008933">
    <property type="term" value="F:peptidoglycan lytic transglycosylase activity"/>
    <property type="evidence" value="ECO:0007669"/>
    <property type="project" value="TreeGrafter"/>
</dbReference>
<accession>A0A7V5HYS1</accession>
<proteinExistence type="predicted"/>
<reference evidence="7" key="1">
    <citation type="journal article" date="2020" name="mSystems">
        <title>Genome- and Community-Level Interaction Insights into Carbon Utilization and Element Cycling Functions of Hydrothermarchaeota in Hydrothermal Sediment.</title>
        <authorList>
            <person name="Zhou Z."/>
            <person name="Liu Y."/>
            <person name="Xu W."/>
            <person name="Pan J."/>
            <person name="Luo Z.H."/>
            <person name="Li M."/>
        </authorList>
    </citation>
    <scope>NUCLEOTIDE SEQUENCE [LARGE SCALE GENOMIC DNA]</scope>
    <source>
        <strain evidence="7">HyVt-92</strain>
    </source>
</reference>
<keyword evidence="3" id="KW-0456">Lyase</keyword>
<evidence type="ECO:0000256" key="5">
    <source>
        <dbReference type="ARBA" id="ARBA00030918"/>
    </source>
</evidence>
<dbReference type="CDD" id="cd14485">
    <property type="entry name" value="mltA_like_LT_A"/>
    <property type="match status" value="1"/>
</dbReference>
<keyword evidence="4" id="KW-0961">Cell wall biogenesis/degradation</keyword>
<dbReference type="InterPro" id="IPR005300">
    <property type="entry name" value="MltA_B"/>
</dbReference>
<evidence type="ECO:0000313" key="7">
    <source>
        <dbReference type="EMBL" id="HHF98420.1"/>
    </source>
</evidence>
<dbReference type="SMART" id="SM00925">
    <property type="entry name" value="MltA"/>
    <property type="match status" value="1"/>
</dbReference>
<dbReference type="GO" id="GO:0009253">
    <property type="term" value="P:peptidoglycan catabolic process"/>
    <property type="evidence" value="ECO:0007669"/>
    <property type="project" value="TreeGrafter"/>
</dbReference>
<dbReference type="PANTHER" id="PTHR30124:SF0">
    <property type="entry name" value="MEMBRANE-BOUND LYTIC MUREIN TRANSGLYCOSYLASE A"/>
    <property type="match status" value="1"/>
</dbReference>
<dbReference type="Proteomes" id="UP000886070">
    <property type="component" value="Unassembled WGS sequence"/>
</dbReference>
<protein>
    <recommendedName>
        <fullName evidence="2">peptidoglycan lytic exotransglycosylase</fullName>
        <ecNumber evidence="2">4.2.2.n1</ecNumber>
    </recommendedName>
    <alternativeName>
        <fullName evidence="5">Murein hydrolase A</fullName>
    </alternativeName>
</protein>
<dbReference type="AlphaFoldDB" id="A0A7V5HYS1"/>
<evidence type="ECO:0000256" key="2">
    <source>
        <dbReference type="ARBA" id="ARBA00012587"/>
    </source>
</evidence>
<dbReference type="GO" id="GO:0004553">
    <property type="term" value="F:hydrolase activity, hydrolyzing O-glycosyl compounds"/>
    <property type="evidence" value="ECO:0007669"/>
    <property type="project" value="InterPro"/>
</dbReference>
<gene>
    <name evidence="7" type="ORF">ENL39_02915</name>
</gene>
<dbReference type="EMBL" id="DRTT01000089">
    <property type="protein sequence ID" value="HHF98420.1"/>
    <property type="molecule type" value="Genomic_DNA"/>
</dbReference>
<dbReference type="EC" id="4.2.2.n1" evidence="2"/>
<comment type="caution">
    <text evidence="7">The sequence shown here is derived from an EMBL/GenBank/DDBJ whole genome shotgun (WGS) entry which is preliminary data.</text>
</comment>
<dbReference type="SUPFAM" id="SSF50685">
    <property type="entry name" value="Barwin-like endoglucanases"/>
    <property type="match status" value="1"/>
</dbReference>
<dbReference type="GO" id="GO:0071555">
    <property type="term" value="P:cell wall organization"/>
    <property type="evidence" value="ECO:0007669"/>
    <property type="project" value="UniProtKB-KW"/>
</dbReference>
<dbReference type="Pfam" id="PF03562">
    <property type="entry name" value="MltA"/>
    <property type="match status" value="1"/>
</dbReference>
<dbReference type="GO" id="GO:0019867">
    <property type="term" value="C:outer membrane"/>
    <property type="evidence" value="ECO:0007669"/>
    <property type="project" value="InterPro"/>
</dbReference>
<dbReference type="Gene3D" id="2.40.40.10">
    <property type="entry name" value="RlpA-like domain"/>
    <property type="match status" value="1"/>
</dbReference>
<evidence type="ECO:0000256" key="1">
    <source>
        <dbReference type="ARBA" id="ARBA00001420"/>
    </source>
</evidence>
<dbReference type="Pfam" id="PF06725">
    <property type="entry name" value="3D"/>
    <property type="match status" value="1"/>
</dbReference>
<comment type="catalytic activity">
    <reaction evidence="1">
        <text>Exolytic cleavage of the (1-&gt;4)-beta-glycosidic linkage between N-acetylmuramic acid (MurNAc) and N-acetylglucosamine (GlcNAc) residues in peptidoglycan, from either the reducing or the non-reducing ends of the peptidoglycan chains, with concomitant formation of a 1,6-anhydrobond in the MurNAc residue.</text>
        <dbReference type="EC" id="4.2.2.n1"/>
    </reaction>
</comment>
<dbReference type="PANTHER" id="PTHR30124">
    <property type="entry name" value="MEMBRANE-BOUND LYTIC MUREIN TRANSGLYCOSYLASE A"/>
    <property type="match status" value="1"/>
</dbReference>
<evidence type="ECO:0000256" key="3">
    <source>
        <dbReference type="ARBA" id="ARBA00023239"/>
    </source>
</evidence>
<evidence type="ECO:0000259" key="6">
    <source>
        <dbReference type="SMART" id="SM00925"/>
    </source>
</evidence>
<dbReference type="CDD" id="cd14668">
    <property type="entry name" value="mlta_B"/>
    <property type="match status" value="1"/>
</dbReference>
<organism evidence="7">
    <name type="scientific">Aerophobetes bacterium</name>
    <dbReference type="NCBI Taxonomy" id="2030807"/>
    <lineage>
        <taxon>Bacteria</taxon>
        <taxon>Candidatus Aerophobota</taxon>
    </lineage>
</organism>
<feature type="non-terminal residue" evidence="7">
    <location>
        <position position="1"/>
    </location>
</feature>
<evidence type="ECO:0000256" key="4">
    <source>
        <dbReference type="ARBA" id="ARBA00023316"/>
    </source>
</evidence>
<dbReference type="InterPro" id="IPR026044">
    <property type="entry name" value="MltA"/>
</dbReference>
<dbReference type="InterPro" id="IPR036908">
    <property type="entry name" value="RlpA-like_sf"/>
</dbReference>
<dbReference type="Gene3D" id="2.40.240.50">
    <property type="entry name" value="Barwin-like endoglucanases"/>
    <property type="match status" value="1"/>
</dbReference>
<dbReference type="GO" id="GO:0009254">
    <property type="term" value="P:peptidoglycan turnover"/>
    <property type="evidence" value="ECO:0007669"/>
    <property type="project" value="InterPro"/>
</dbReference>
<name>A0A7V5HYS1_UNCAE</name>
<sequence>FNPALEGVKIVYRIDYKRGEIVPYWTREEIVRGKILEGKGVELLYLKSRIDRFFLMIEGSGKIILDDGRCIWVRYSADNGRPYRSIGMLLVKDKKISLANLSPFSIREYFERHPDQIDLYFNKNPRFVFFTKDEDTKGAIGATGGELTPERSIAVDKKIFPLGAPAYIVYKDEKLKDKVVSRFVFCQDTGGAIKGAGRVDIYFGEGDRALKKSLIKCEGRFYILIKK</sequence>